<evidence type="ECO:0000313" key="3">
    <source>
        <dbReference type="EMBL" id="KAJ8033978.1"/>
    </source>
</evidence>
<dbReference type="NCBIfam" id="NF040941">
    <property type="entry name" value="GGGWT_bact"/>
    <property type="match status" value="1"/>
</dbReference>
<dbReference type="InterPro" id="IPR014716">
    <property type="entry name" value="Fibrinogen_a/b/g_C_1"/>
</dbReference>
<dbReference type="InterPro" id="IPR050373">
    <property type="entry name" value="Fibrinogen_C-term_domain"/>
</dbReference>
<dbReference type="Proteomes" id="UP001152320">
    <property type="component" value="Chromosome 11"/>
</dbReference>
<dbReference type="Pfam" id="PF00147">
    <property type="entry name" value="Fibrinogen_C"/>
    <property type="match status" value="2"/>
</dbReference>
<name>A0A9Q1BVC0_HOLLE</name>
<feature type="transmembrane region" description="Helical" evidence="1">
    <location>
        <begin position="21"/>
        <end position="41"/>
    </location>
</feature>
<comment type="caution">
    <text evidence="3">The sequence shown here is derived from an EMBL/GenBank/DDBJ whole genome shotgun (WGS) entry which is preliminary data.</text>
</comment>
<dbReference type="PANTHER" id="PTHR19143">
    <property type="entry name" value="FIBRINOGEN/TENASCIN/ANGIOPOEITIN"/>
    <property type="match status" value="1"/>
</dbReference>
<accession>A0A9Q1BVC0</accession>
<reference evidence="3" key="1">
    <citation type="submission" date="2021-10" db="EMBL/GenBank/DDBJ databases">
        <title>Tropical sea cucumber genome reveals ecological adaptation and Cuvierian tubules defense mechanism.</title>
        <authorList>
            <person name="Chen T."/>
        </authorList>
    </citation>
    <scope>NUCLEOTIDE SEQUENCE</scope>
    <source>
        <strain evidence="3">Nanhai2018</strain>
        <tissue evidence="3">Muscle</tissue>
    </source>
</reference>
<keyword evidence="1" id="KW-0812">Transmembrane</keyword>
<feature type="domain" description="Fibrinogen C-terminal" evidence="2">
    <location>
        <begin position="195"/>
        <end position="414"/>
    </location>
</feature>
<dbReference type="SMART" id="SM00186">
    <property type="entry name" value="FBG"/>
    <property type="match status" value="2"/>
</dbReference>
<dbReference type="Gene3D" id="3.90.215.10">
    <property type="entry name" value="Gamma Fibrinogen, chain A, domain 1"/>
    <property type="match status" value="2"/>
</dbReference>
<dbReference type="CDD" id="cd00087">
    <property type="entry name" value="FReD"/>
    <property type="match status" value="1"/>
</dbReference>
<dbReference type="InterPro" id="IPR002181">
    <property type="entry name" value="Fibrinogen_a/b/g_C_dom"/>
</dbReference>
<keyword evidence="1" id="KW-1133">Transmembrane helix</keyword>
<protein>
    <submittedName>
        <fullName evidence="3">Ficolin-1</fullName>
    </submittedName>
</protein>
<proteinExistence type="predicted"/>
<organism evidence="3 4">
    <name type="scientific">Holothuria leucospilota</name>
    <name type="common">Black long sea cucumber</name>
    <name type="synonym">Mertensiothuria leucospilota</name>
    <dbReference type="NCBI Taxonomy" id="206669"/>
    <lineage>
        <taxon>Eukaryota</taxon>
        <taxon>Metazoa</taxon>
        <taxon>Echinodermata</taxon>
        <taxon>Eleutherozoa</taxon>
        <taxon>Echinozoa</taxon>
        <taxon>Holothuroidea</taxon>
        <taxon>Aspidochirotacea</taxon>
        <taxon>Aspidochirotida</taxon>
        <taxon>Holothuriidae</taxon>
        <taxon>Holothuria</taxon>
    </lineage>
</organism>
<evidence type="ECO:0000259" key="2">
    <source>
        <dbReference type="PROSITE" id="PS51406"/>
    </source>
</evidence>
<evidence type="ECO:0000256" key="1">
    <source>
        <dbReference type="SAM" id="Phobius"/>
    </source>
</evidence>
<keyword evidence="1" id="KW-0472">Membrane</keyword>
<feature type="domain" description="Fibrinogen C-terminal" evidence="2">
    <location>
        <begin position="53"/>
        <end position="192"/>
    </location>
</feature>
<gene>
    <name evidence="3" type="ORF">HOLleu_24378</name>
</gene>
<dbReference type="InterPro" id="IPR036056">
    <property type="entry name" value="Fibrinogen-like_C"/>
</dbReference>
<keyword evidence="4" id="KW-1185">Reference proteome</keyword>
<dbReference type="AlphaFoldDB" id="A0A9Q1BVC0"/>
<dbReference type="SUPFAM" id="SSF56496">
    <property type="entry name" value="Fibrinogen C-terminal domain-like"/>
    <property type="match status" value="2"/>
</dbReference>
<evidence type="ECO:0000313" key="4">
    <source>
        <dbReference type="Proteomes" id="UP001152320"/>
    </source>
</evidence>
<sequence length="414" mass="48282">MLIHTDVKVNNCHILNSHAMPLVLQFSVVWLVFLCRIASIVSSQNSESSFFFYQQPEYPRDCKEARESCSTQSSSGVILIKPVGFPTPFEVFCDNEIDSGGWTVIQRRQDGGGITFQRNWIEYKDGFGFLSQEFFLGNEKLSFLTNQDTYQLRIDFTYASGVSYYALYNFFRISDEFSSFALTSVGQYSGTATFTTNQPDYIDCLDVYQAGKTDSGVYIIKPTTWDGPPFEVYCNMTDGGGWTVFQRRVNGSVSFDVDWDDYKDGFGSPDHELWLGNEKMFSLTTQRRYQLRIDFVNFYGEPYFAKYEFFRIANETYNYRLNVKNYTEGDAGDSLTSYHDNEDFSTRDQDNDDYSFYDCVNDYGYGAWWYGSDCYYYYYDSALNGDYDDGYIYWYTLPRDNYNIKYTEMKVRPV</sequence>
<dbReference type="PROSITE" id="PS51406">
    <property type="entry name" value="FIBRINOGEN_C_2"/>
    <property type="match status" value="2"/>
</dbReference>
<dbReference type="GO" id="GO:0005615">
    <property type="term" value="C:extracellular space"/>
    <property type="evidence" value="ECO:0007669"/>
    <property type="project" value="TreeGrafter"/>
</dbReference>
<dbReference type="EMBL" id="JAIZAY010000011">
    <property type="protein sequence ID" value="KAJ8033978.1"/>
    <property type="molecule type" value="Genomic_DNA"/>
</dbReference>